<evidence type="ECO:0000256" key="1">
    <source>
        <dbReference type="ARBA" id="ARBA00004123"/>
    </source>
</evidence>
<dbReference type="InterPro" id="IPR036388">
    <property type="entry name" value="WH-like_DNA-bd_sf"/>
</dbReference>
<evidence type="ECO:0000256" key="11">
    <source>
        <dbReference type="PIRSR" id="PIRSR602717-51"/>
    </source>
</evidence>
<feature type="region of interest" description="Disordered" evidence="14">
    <location>
        <begin position="336"/>
        <end position="433"/>
    </location>
</feature>
<evidence type="ECO:0000313" key="18">
    <source>
        <dbReference type="Proteomes" id="UP001222932"/>
    </source>
</evidence>
<evidence type="ECO:0000256" key="6">
    <source>
        <dbReference type="ARBA" id="ARBA00022771"/>
    </source>
</evidence>
<dbReference type="PROSITE" id="PS50016">
    <property type="entry name" value="ZF_PHD_2"/>
    <property type="match status" value="2"/>
</dbReference>
<dbReference type="GO" id="GO:0006357">
    <property type="term" value="P:regulation of transcription by RNA polymerase II"/>
    <property type="evidence" value="ECO:0007669"/>
    <property type="project" value="TreeGrafter"/>
</dbReference>
<dbReference type="PROSITE" id="PS51726">
    <property type="entry name" value="MYST_HAT"/>
    <property type="match status" value="1"/>
</dbReference>
<dbReference type="FunFam" id="3.40.630.30:FF:000001">
    <property type="entry name" value="Histone acetyltransferase"/>
    <property type="match status" value="1"/>
</dbReference>
<dbReference type="GO" id="GO:0031507">
    <property type="term" value="P:heterochromatin formation"/>
    <property type="evidence" value="ECO:0007669"/>
    <property type="project" value="UniProtKB-ARBA"/>
</dbReference>
<feature type="compositionally biased region" description="Low complexity" evidence="14">
    <location>
        <begin position="338"/>
        <end position="358"/>
    </location>
</feature>
<evidence type="ECO:0000259" key="16">
    <source>
        <dbReference type="PROSITE" id="PS51726"/>
    </source>
</evidence>
<dbReference type="InterPro" id="IPR002717">
    <property type="entry name" value="HAT_MYST-type"/>
</dbReference>
<comment type="subcellular location">
    <subcellularLocation>
        <location evidence="1 13">Nucleus</location>
    </subcellularLocation>
</comment>
<protein>
    <recommendedName>
        <fullName evidence="3 13">Histone acetyltransferase</fullName>
        <ecNumber evidence="3 13">2.3.1.48</ecNumber>
    </recommendedName>
</protein>
<evidence type="ECO:0000313" key="17">
    <source>
        <dbReference type="EMBL" id="GMK57631.1"/>
    </source>
</evidence>
<keyword evidence="9" id="KW-0007">Acetylation</keyword>
<keyword evidence="6 12" id="KW-0863">Zinc-finger</keyword>
<comment type="catalytic activity">
    <reaction evidence="13">
        <text>L-lysyl-[protein] + acetyl-CoA = N(6)-acetyl-L-lysyl-[protein] + CoA + H(+)</text>
        <dbReference type="Rhea" id="RHEA:45948"/>
        <dbReference type="Rhea" id="RHEA-COMP:9752"/>
        <dbReference type="Rhea" id="RHEA-COMP:10731"/>
        <dbReference type="ChEBI" id="CHEBI:15378"/>
        <dbReference type="ChEBI" id="CHEBI:29969"/>
        <dbReference type="ChEBI" id="CHEBI:57287"/>
        <dbReference type="ChEBI" id="CHEBI:57288"/>
        <dbReference type="ChEBI" id="CHEBI:61930"/>
        <dbReference type="EC" id="2.3.1.48"/>
    </reaction>
</comment>
<evidence type="ECO:0000256" key="3">
    <source>
        <dbReference type="ARBA" id="ARBA00013184"/>
    </source>
</evidence>
<dbReference type="GO" id="GO:1990467">
    <property type="term" value="C:NuA3a histone acetyltransferase complex"/>
    <property type="evidence" value="ECO:0007669"/>
    <property type="project" value="TreeGrafter"/>
</dbReference>
<dbReference type="PANTHER" id="PTHR10615">
    <property type="entry name" value="HISTONE ACETYLTRANSFERASE"/>
    <property type="match status" value="1"/>
</dbReference>
<dbReference type="Pfam" id="PF01853">
    <property type="entry name" value="MOZ_SAS"/>
    <property type="match status" value="1"/>
</dbReference>
<dbReference type="GO" id="GO:0008270">
    <property type="term" value="F:zinc ion binding"/>
    <property type="evidence" value="ECO:0007669"/>
    <property type="project" value="UniProtKB-KW"/>
</dbReference>
<feature type="region of interest" description="Disordered" evidence="14">
    <location>
        <begin position="829"/>
        <end position="863"/>
    </location>
</feature>
<feature type="region of interest" description="Disordered" evidence="14">
    <location>
        <begin position="910"/>
        <end position="959"/>
    </location>
</feature>
<feature type="region of interest" description="Disordered" evidence="14">
    <location>
        <begin position="1"/>
        <end position="42"/>
    </location>
</feature>
<dbReference type="Gene3D" id="3.30.60.60">
    <property type="entry name" value="N-acetyl transferase-like"/>
    <property type="match status" value="1"/>
</dbReference>
<evidence type="ECO:0000256" key="7">
    <source>
        <dbReference type="ARBA" id="ARBA00022833"/>
    </source>
</evidence>
<dbReference type="Proteomes" id="UP001222932">
    <property type="component" value="Unassembled WGS sequence"/>
</dbReference>
<evidence type="ECO:0000259" key="15">
    <source>
        <dbReference type="PROSITE" id="PS50016"/>
    </source>
</evidence>
<feature type="compositionally biased region" description="Polar residues" evidence="14">
    <location>
        <begin position="1001"/>
        <end position="1011"/>
    </location>
</feature>
<comment type="caution">
    <text evidence="17">The sequence shown here is derived from an EMBL/GenBank/DDBJ whole genome shotgun (WGS) entry which is preliminary data.</text>
</comment>
<dbReference type="CDD" id="cd15526">
    <property type="entry name" value="PHD1_MOZ_d4"/>
    <property type="match status" value="1"/>
</dbReference>
<feature type="compositionally biased region" description="Low complexity" evidence="14">
    <location>
        <begin position="988"/>
        <end position="997"/>
    </location>
</feature>
<feature type="region of interest" description="Disordered" evidence="14">
    <location>
        <begin position="490"/>
        <end position="530"/>
    </location>
</feature>
<dbReference type="InterPro" id="IPR016181">
    <property type="entry name" value="Acyl_CoA_acyltransferase"/>
</dbReference>
<gene>
    <name evidence="17" type="primary">SAS3</name>
    <name evidence="17" type="ORF">CspeluHIS016_0404650</name>
</gene>
<dbReference type="InterPro" id="IPR050603">
    <property type="entry name" value="MYST_HAT"/>
</dbReference>
<comment type="similarity">
    <text evidence="2 13">Belongs to the MYST (SAS/MOZ) family.</text>
</comment>
<reference evidence="17" key="2">
    <citation type="submission" date="2023-06" db="EMBL/GenBank/DDBJ databases">
        <authorList>
            <person name="Kobayashi Y."/>
            <person name="Kayamori A."/>
            <person name="Aoki K."/>
            <person name="Shiwa Y."/>
            <person name="Fujita N."/>
            <person name="Sugita T."/>
            <person name="Iwasaki W."/>
            <person name="Tanaka N."/>
            <person name="Takashima M."/>
        </authorList>
    </citation>
    <scope>NUCLEOTIDE SEQUENCE</scope>
    <source>
        <strain evidence="17">HIS016</strain>
    </source>
</reference>
<dbReference type="FunFam" id="3.30.60.60:FF:000001">
    <property type="entry name" value="Histone acetyltransferase"/>
    <property type="match status" value="1"/>
</dbReference>
<dbReference type="Gene3D" id="3.30.40.10">
    <property type="entry name" value="Zinc/RING finger domain, C3HC4 (zinc finger)"/>
    <property type="match status" value="1"/>
</dbReference>
<evidence type="ECO:0000256" key="8">
    <source>
        <dbReference type="ARBA" id="ARBA00022853"/>
    </source>
</evidence>
<organism evidence="17 18">
    <name type="scientific">Cutaneotrichosporon spelunceum</name>
    <dbReference type="NCBI Taxonomy" id="1672016"/>
    <lineage>
        <taxon>Eukaryota</taxon>
        <taxon>Fungi</taxon>
        <taxon>Dikarya</taxon>
        <taxon>Basidiomycota</taxon>
        <taxon>Agaricomycotina</taxon>
        <taxon>Tremellomycetes</taxon>
        <taxon>Trichosporonales</taxon>
        <taxon>Trichosporonaceae</taxon>
        <taxon>Cutaneotrichosporon</taxon>
    </lineage>
</organism>
<evidence type="ECO:0000256" key="10">
    <source>
        <dbReference type="ARBA" id="ARBA00023242"/>
    </source>
</evidence>
<keyword evidence="18" id="KW-1185">Reference proteome</keyword>
<accession>A0AAD3TW26</accession>
<dbReference type="InterPro" id="IPR001965">
    <property type="entry name" value="Znf_PHD"/>
</dbReference>
<feature type="domain" description="MYST-type HAT" evidence="16">
    <location>
        <begin position="591"/>
        <end position="904"/>
    </location>
</feature>
<dbReference type="SUPFAM" id="SSF57903">
    <property type="entry name" value="FYVE/PHD zinc finger"/>
    <property type="match status" value="2"/>
</dbReference>
<dbReference type="InterPro" id="IPR013083">
    <property type="entry name" value="Znf_RING/FYVE/PHD"/>
</dbReference>
<feature type="compositionally biased region" description="Acidic residues" evidence="14">
    <location>
        <begin position="1046"/>
        <end position="1055"/>
    </location>
</feature>
<feature type="compositionally biased region" description="Basic residues" evidence="14">
    <location>
        <begin position="838"/>
        <end position="851"/>
    </location>
</feature>
<keyword evidence="10 13" id="KW-0539">Nucleus</keyword>
<proteinExistence type="inferred from homology"/>
<feature type="compositionally biased region" description="Low complexity" evidence="14">
    <location>
        <begin position="18"/>
        <end position="31"/>
    </location>
</feature>
<feature type="domain" description="PHD-type" evidence="15">
    <location>
        <begin position="270"/>
        <end position="332"/>
    </location>
</feature>
<dbReference type="GO" id="GO:0005634">
    <property type="term" value="C:nucleus"/>
    <property type="evidence" value="ECO:0007669"/>
    <property type="project" value="UniProtKB-SubCell"/>
</dbReference>
<evidence type="ECO:0000256" key="9">
    <source>
        <dbReference type="ARBA" id="ARBA00022990"/>
    </source>
</evidence>
<feature type="compositionally biased region" description="Polar residues" evidence="14">
    <location>
        <begin position="423"/>
        <end position="432"/>
    </location>
</feature>
<dbReference type="EC" id="2.3.1.48" evidence="3 13"/>
<dbReference type="PANTHER" id="PTHR10615:SF161">
    <property type="entry name" value="HISTONE ACETYLTRANSFERASE KAT7"/>
    <property type="match status" value="1"/>
</dbReference>
<sequence length="1080" mass="118974">MATPARWTASRSAPSSSRNTKTPTRARATAAQGSPSAFKGATDDFAIDPALLDDQDRTLLDDIDAEGEVDDGVGYYFPPEGYYYPPAAGTGLEPAFIAASAPPIIETDVAARTDPLMELHLASPSARHSVPPVHFDLDTAPNSLAPSPLPPPMSNGMPVKRKRSRLRKHPIEPLANCGHRTSKAKPNGKLIKEGPTALRANGKASSKPVVIREEVCGFCQLPDYKNESGPKEKLVSCAMCGRSGHPICLGFTHPKIKKKIMSYPWCCIECKPCETCRSQGDDNRLLFCDGCDRGWHSYCLVPYVFEFVLADEIRPLKGPPQGVWYCNTCAVDFKGNKKTSTSPAPKTSTPAPKAAASSRKGKERAVATPLLEVQVHTPRDRKRKANTSLSRDDTPLSEPPLKLRLKANGHPKDRDKSRRVSNPDASTATSPSGGLVLKLRVPSASRRDVEIEEEPAEQVPYGGVIEGDDADTSRTSILESDKVLFEKSRKAAENRLGGPPLPLWDPQATLASPAPSRPSTPGPSKPGKAVYRVTPGTPTVSTSGFATPTAASVAMRPLRDRVLLQQSTSTSSLPTLGNLASSSSISATPSGHPEKINKIRFGVYDIDTWYQAPYPEEYAQVPDGRLWLCEFCLKYMKTGFVAGRHRMKCKARHPPGDEIYRDGNVSVFEVDGRKNKIYCQNLCLLAKMFLDHKTLYYDVEPFLFYVMTEVDDLGARFVGYFSKEKRSPDNNVSCIMTLPVRQRKGWGQLLIDFSYLLSKKEGRRGSPERPLSGLGLISYQSYWRNTLFQYLRTATGRIRMKDIAVATSMTLADIYTALRDNNMINVLETAPQTPVSRQKPRRGRPPKKPRHRPEQPQFEGKDNKITLPKRYQIVPNHEVIETVLQKFEAKGYLKLRPERLKYTPFLTTRGPALRSLPTATAADEDEDSEDDESATPLSNKEIISTPVDYQSGTEDTPDKIAAGEDKATLQLVAALTASPVRALRRRSINSSNPSPERQTYGLRSSIFTSPANGRRQSQRGDSSRAESPLKAGAAPAPPPRKRLVIESDDDDEWAEDMGGNEYVEGEEDADGEDEYEEEMA</sequence>
<dbReference type="Gene3D" id="1.10.10.10">
    <property type="entry name" value="Winged helix-like DNA-binding domain superfamily/Winged helix DNA-binding domain"/>
    <property type="match status" value="1"/>
</dbReference>
<dbReference type="SMART" id="SM00249">
    <property type="entry name" value="PHD"/>
    <property type="match status" value="2"/>
</dbReference>
<dbReference type="InterPro" id="IPR040706">
    <property type="entry name" value="Zf-MYST"/>
</dbReference>
<keyword evidence="4" id="KW-0808">Transferase</keyword>
<feature type="compositionally biased region" description="Polar residues" evidence="14">
    <location>
        <begin position="936"/>
        <end position="954"/>
    </location>
</feature>
<evidence type="ECO:0000256" key="2">
    <source>
        <dbReference type="ARBA" id="ARBA00010107"/>
    </source>
</evidence>
<reference evidence="17" key="1">
    <citation type="journal article" date="2023" name="BMC Genomics">
        <title>Chromosome-level genome assemblies of Cutaneotrichosporon spp. (Trichosporonales, Basidiomycota) reveal imbalanced evolution between nucleotide sequences and chromosome synteny.</title>
        <authorList>
            <person name="Kobayashi Y."/>
            <person name="Kayamori A."/>
            <person name="Aoki K."/>
            <person name="Shiwa Y."/>
            <person name="Matsutani M."/>
            <person name="Fujita N."/>
            <person name="Sugita T."/>
            <person name="Iwasaki W."/>
            <person name="Tanaka N."/>
            <person name="Takashima M."/>
        </authorList>
    </citation>
    <scope>NUCLEOTIDE SEQUENCE</scope>
    <source>
        <strain evidence="17">HIS016</strain>
    </source>
</reference>
<dbReference type="GO" id="GO:0003682">
    <property type="term" value="F:chromatin binding"/>
    <property type="evidence" value="ECO:0007669"/>
    <property type="project" value="TreeGrafter"/>
</dbReference>
<feature type="active site" description="Proton donor/acceptor" evidence="11">
    <location>
        <position position="768"/>
    </location>
</feature>
<evidence type="ECO:0000256" key="14">
    <source>
        <dbReference type="SAM" id="MobiDB-lite"/>
    </source>
</evidence>
<keyword evidence="8" id="KW-0156">Chromatin regulator</keyword>
<feature type="compositionally biased region" description="Pro residues" evidence="14">
    <location>
        <begin position="515"/>
        <end position="524"/>
    </location>
</feature>
<evidence type="ECO:0000256" key="13">
    <source>
        <dbReference type="RuleBase" id="RU361211"/>
    </source>
</evidence>
<dbReference type="InterPro" id="IPR019787">
    <property type="entry name" value="Znf_PHD-finger"/>
</dbReference>
<dbReference type="InterPro" id="IPR011011">
    <property type="entry name" value="Znf_FYVE_PHD"/>
</dbReference>
<keyword evidence="5" id="KW-0479">Metal-binding</keyword>
<dbReference type="Gene3D" id="3.40.630.30">
    <property type="match status" value="1"/>
</dbReference>
<dbReference type="SUPFAM" id="SSF55729">
    <property type="entry name" value="Acyl-CoA N-acyltransferases (Nat)"/>
    <property type="match status" value="1"/>
</dbReference>
<feature type="compositionally biased region" description="Acidic residues" evidence="14">
    <location>
        <begin position="1063"/>
        <end position="1080"/>
    </location>
</feature>
<evidence type="ECO:0000256" key="5">
    <source>
        <dbReference type="ARBA" id="ARBA00022723"/>
    </source>
</evidence>
<dbReference type="GO" id="GO:0003712">
    <property type="term" value="F:transcription coregulator activity"/>
    <property type="evidence" value="ECO:0007669"/>
    <property type="project" value="TreeGrafter"/>
</dbReference>
<dbReference type="GO" id="GO:0004402">
    <property type="term" value="F:histone acetyltransferase activity"/>
    <property type="evidence" value="ECO:0007669"/>
    <property type="project" value="InterPro"/>
</dbReference>
<feature type="domain" description="PHD-type" evidence="15">
    <location>
        <begin position="213"/>
        <end position="273"/>
    </location>
</feature>
<name>A0AAD3TW26_9TREE</name>
<dbReference type="Pfam" id="PF17772">
    <property type="entry name" value="zf-MYST"/>
    <property type="match status" value="1"/>
</dbReference>
<dbReference type="Pfam" id="PF00628">
    <property type="entry name" value="PHD"/>
    <property type="match status" value="1"/>
</dbReference>
<evidence type="ECO:0000256" key="4">
    <source>
        <dbReference type="ARBA" id="ARBA00022679"/>
    </source>
</evidence>
<feature type="compositionally biased region" description="Acidic residues" evidence="14">
    <location>
        <begin position="922"/>
        <end position="933"/>
    </location>
</feature>
<evidence type="ECO:0000256" key="12">
    <source>
        <dbReference type="PROSITE-ProRule" id="PRU00146"/>
    </source>
</evidence>
<dbReference type="EMBL" id="BTCM01000004">
    <property type="protein sequence ID" value="GMK57631.1"/>
    <property type="molecule type" value="Genomic_DNA"/>
</dbReference>
<keyword evidence="7" id="KW-0862">Zinc</keyword>
<dbReference type="AlphaFoldDB" id="A0AAD3TW26"/>
<feature type="region of interest" description="Disordered" evidence="14">
    <location>
        <begin position="984"/>
        <end position="1080"/>
    </location>
</feature>